<sequence>MPWRLGELMLEGHFESLEEFFKVRNRATGKVSDQWKSSIEVHMRKSIAILQMQMREWRAYCLSVRKEPHPMHLKMPSKNAISIIYAANRCDLRGEGPNTGPIFDKDYSLWVKDEIDLITWPSDESLLIEYGGTLA</sequence>
<dbReference type="AlphaFoldDB" id="A0AAD5NUD9"/>
<name>A0AAD5NUD9_ACENE</name>
<reference evidence="1" key="1">
    <citation type="journal article" date="2022" name="Plant J.">
        <title>Strategies of tolerance reflected in two North American maple genomes.</title>
        <authorList>
            <person name="McEvoy S.L."/>
            <person name="Sezen U.U."/>
            <person name="Trouern-Trend A."/>
            <person name="McMahon S.M."/>
            <person name="Schaberg P.G."/>
            <person name="Yang J."/>
            <person name="Wegrzyn J.L."/>
            <person name="Swenson N.G."/>
        </authorList>
    </citation>
    <scope>NUCLEOTIDE SEQUENCE</scope>
    <source>
        <strain evidence="1">91603</strain>
    </source>
</reference>
<dbReference type="EMBL" id="JAJSOW010000101">
    <property type="protein sequence ID" value="KAI9181790.1"/>
    <property type="molecule type" value="Genomic_DNA"/>
</dbReference>
<keyword evidence="2" id="KW-1185">Reference proteome</keyword>
<accession>A0AAD5NUD9</accession>
<organism evidence="1 2">
    <name type="scientific">Acer negundo</name>
    <name type="common">Box elder</name>
    <dbReference type="NCBI Taxonomy" id="4023"/>
    <lineage>
        <taxon>Eukaryota</taxon>
        <taxon>Viridiplantae</taxon>
        <taxon>Streptophyta</taxon>
        <taxon>Embryophyta</taxon>
        <taxon>Tracheophyta</taxon>
        <taxon>Spermatophyta</taxon>
        <taxon>Magnoliopsida</taxon>
        <taxon>eudicotyledons</taxon>
        <taxon>Gunneridae</taxon>
        <taxon>Pentapetalae</taxon>
        <taxon>rosids</taxon>
        <taxon>malvids</taxon>
        <taxon>Sapindales</taxon>
        <taxon>Sapindaceae</taxon>
        <taxon>Hippocastanoideae</taxon>
        <taxon>Acereae</taxon>
        <taxon>Acer</taxon>
    </lineage>
</organism>
<evidence type="ECO:0000313" key="1">
    <source>
        <dbReference type="EMBL" id="KAI9181790.1"/>
    </source>
</evidence>
<gene>
    <name evidence="1" type="ORF">LWI28_018634</name>
</gene>
<dbReference type="Proteomes" id="UP001064489">
    <property type="component" value="Chromosome 4"/>
</dbReference>
<proteinExistence type="predicted"/>
<evidence type="ECO:0000313" key="2">
    <source>
        <dbReference type="Proteomes" id="UP001064489"/>
    </source>
</evidence>
<comment type="caution">
    <text evidence="1">The sequence shown here is derived from an EMBL/GenBank/DDBJ whole genome shotgun (WGS) entry which is preliminary data.</text>
</comment>
<reference evidence="1" key="2">
    <citation type="submission" date="2023-02" db="EMBL/GenBank/DDBJ databases">
        <authorList>
            <person name="Swenson N.G."/>
            <person name="Wegrzyn J.L."/>
            <person name="Mcevoy S.L."/>
        </authorList>
    </citation>
    <scope>NUCLEOTIDE SEQUENCE</scope>
    <source>
        <strain evidence="1">91603</strain>
        <tissue evidence="1">Leaf</tissue>
    </source>
</reference>
<protein>
    <submittedName>
        <fullName evidence="1">Uncharacterized protein</fullName>
    </submittedName>
</protein>